<evidence type="ECO:0000256" key="7">
    <source>
        <dbReference type="ARBA" id="ARBA00047371"/>
    </source>
</evidence>
<evidence type="ECO:0000256" key="5">
    <source>
        <dbReference type="ARBA" id="ARBA00022840"/>
    </source>
</evidence>
<accession>A0A7Z7PNR0</accession>
<dbReference type="SUPFAM" id="SSF68923">
    <property type="entry name" value="PEP carboxykinase N-terminal domain"/>
    <property type="match status" value="1"/>
</dbReference>
<dbReference type="KEGG" id="minf:MESINF_0761"/>
<dbReference type="InterPro" id="IPR013035">
    <property type="entry name" value="PEP_carboxykinase_C"/>
</dbReference>
<dbReference type="RefSeq" id="WP_169698586.1">
    <property type="nucleotide sequence ID" value="NZ_LS974202.1"/>
</dbReference>
<keyword evidence="8" id="KW-0418">Kinase</keyword>
<evidence type="ECO:0000256" key="4">
    <source>
        <dbReference type="ARBA" id="ARBA00022741"/>
    </source>
</evidence>
<dbReference type="GO" id="GO:0006094">
    <property type="term" value="P:gluconeogenesis"/>
    <property type="evidence" value="ECO:0007669"/>
    <property type="project" value="UniProtKB-UniPathway"/>
</dbReference>
<dbReference type="GO" id="GO:0004612">
    <property type="term" value="F:phosphoenolpyruvate carboxykinase (ATP) activity"/>
    <property type="evidence" value="ECO:0007669"/>
    <property type="project" value="UniProtKB-EC"/>
</dbReference>
<evidence type="ECO:0000256" key="3">
    <source>
        <dbReference type="ARBA" id="ARBA00012363"/>
    </source>
</evidence>
<comment type="catalytic activity">
    <reaction evidence="7">
        <text>oxaloacetate + ATP = phosphoenolpyruvate + ADP + CO2</text>
        <dbReference type="Rhea" id="RHEA:18617"/>
        <dbReference type="ChEBI" id="CHEBI:16452"/>
        <dbReference type="ChEBI" id="CHEBI:16526"/>
        <dbReference type="ChEBI" id="CHEBI:30616"/>
        <dbReference type="ChEBI" id="CHEBI:58702"/>
        <dbReference type="ChEBI" id="CHEBI:456216"/>
        <dbReference type="EC" id="4.1.1.49"/>
    </reaction>
</comment>
<keyword evidence="5" id="KW-0067">ATP-binding</keyword>
<evidence type="ECO:0000313" key="9">
    <source>
        <dbReference type="Proteomes" id="UP000250796"/>
    </source>
</evidence>
<dbReference type="Proteomes" id="UP000250796">
    <property type="component" value="Chromosome MESINF"/>
</dbReference>
<reference evidence="8 9" key="1">
    <citation type="submission" date="2017-01" db="EMBL/GenBank/DDBJ databases">
        <authorList>
            <person name="Erauso G."/>
        </authorList>
    </citation>
    <scope>NUCLEOTIDE SEQUENCE [LARGE SCALE GENOMIC DNA]</scope>
    <source>
        <strain evidence="8">MESINF1</strain>
    </source>
</reference>
<dbReference type="EMBL" id="LS974202">
    <property type="protein sequence ID" value="SSC12210.1"/>
    <property type="molecule type" value="Genomic_DNA"/>
</dbReference>
<dbReference type="GO" id="GO:0005524">
    <property type="term" value="F:ATP binding"/>
    <property type="evidence" value="ECO:0007669"/>
    <property type="project" value="UniProtKB-KW"/>
</dbReference>
<evidence type="ECO:0000256" key="1">
    <source>
        <dbReference type="ARBA" id="ARBA00004742"/>
    </source>
</evidence>
<sequence>MSSSSRFTRSSIGKSNPLFSQTRTTIETAFYGNNVSTVISPCEAYKLAKSSAGTIVTDMPVYKPEKLGLEPDSKVLLFNDGAVTGRCASARRILGEPGVSEADYCAKIREAIYNTRKKKMYHVQGYIGLDQDFMIKAHLLVPEDYENIMYNWLLNFQPMNEFYNEMYENSKKFDDEGEIFVFSDPDWQHPEHPLGLSFFDPEHNCAAILGMRYFGEFKKGTLTLAWGCANRQGFAACHGGQKRYNLSDRKYVVSFFGLSGSGKSTLTHAKHGGKYDVTILHDDAFVISSKNGSSVALEPSYFDKTSDYPLCSDDNRYLLSVQNVGATQDENGNIVIVSEDIRNGNGRAIKSRLWSPNRVDKFDEPVDTIVWLMKDPSIPPVVKIEDPVLSSAMGATLATKRTSAERLAPGVDPNALVIEPYANPFRTYPLSDDFKRFLELFKKRKIDCYIFNTGHFGERKIPKELTLNILESIVEGKARFKKWEPFEELQIMELDGFTPDTSDEDYMKLLRDRLVDRFNFIKSRETERGGFDRLPSEAAEVFAKLIERLRY</sequence>
<keyword evidence="8" id="KW-0670">Pyruvate</keyword>
<dbReference type="AlphaFoldDB" id="A0A7Z7PNR0"/>
<comment type="pathway">
    <text evidence="1">Carbohydrate biosynthesis; gluconeogenesis.</text>
</comment>
<protein>
    <recommendedName>
        <fullName evidence="3">phosphoenolpyruvate carboxykinase (ATP)</fullName>
        <ecNumber evidence="3">4.1.1.49</ecNumber>
    </recommendedName>
</protein>
<keyword evidence="9" id="KW-1185">Reference proteome</keyword>
<dbReference type="InterPro" id="IPR001272">
    <property type="entry name" value="PEP_carboxykinase_ATP"/>
</dbReference>
<dbReference type="Gene3D" id="3.90.228.20">
    <property type="match status" value="1"/>
</dbReference>
<keyword evidence="6" id="KW-0456">Lyase</keyword>
<dbReference type="SUPFAM" id="SSF53795">
    <property type="entry name" value="PEP carboxykinase-like"/>
    <property type="match status" value="1"/>
</dbReference>
<organism evidence="8 9">
    <name type="scientific">Mesotoga infera</name>
    <dbReference type="NCBI Taxonomy" id="1236046"/>
    <lineage>
        <taxon>Bacteria</taxon>
        <taxon>Thermotogati</taxon>
        <taxon>Thermotogota</taxon>
        <taxon>Thermotogae</taxon>
        <taxon>Kosmotogales</taxon>
        <taxon>Kosmotogaceae</taxon>
        <taxon>Mesotoga</taxon>
    </lineage>
</organism>
<keyword evidence="4" id="KW-0547">Nucleotide-binding</keyword>
<gene>
    <name evidence="8" type="ORF">MESINF_0761</name>
</gene>
<comment type="similarity">
    <text evidence="2">Belongs to the phosphoenolpyruvate carboxykinase (ATP) family.</text>
</comment>
<dbReference type="UniPathway" id="UPA00138"/>
<proteinExistence type="inferred from homology"/>
<evidence type="ECO:0000256" key="6">
    <source>
        <dbReference type="ARBA" id="ARBA00023239"/>
    </source>
</evidence>
<keyword evidence="8" id="KW-0808">Transferase</keyword>
<name>A0A7Z7PNR0_9BACT</name>
<dbReference type="EC" id="4.1.1.49" evidence="3"/>
<dbReference type="InterPro" id="IPR008210">
    <property type="entry name" value="PEP_carboxykinase_N"/>
</dbReference>
<dbReference type="Gene3D" id="3.40.449.10">
    <property type="entry name" value="Phosphoenolpyruvate Carboxykinase, domain 1"/>
    <property type="match status" value="1"/>
</dbReference>
<dbReference type="GO" id="GO:0016301">
    <property type="term" value="F:kinase activity"/>
    <property type="evidence" value="ECO:0007669"/>
    <property type="project" value="UniProtKB-KW"/>
</dbReference>
<dbReference type="Pfam" id="PF01293">
    <property type="entry name" value="PEPCK_ATP"/>
    <property type="match status" value="1"/>
</dbReference>
<evidence type="ECO:0000256" key="2">
    <source>
        <dbReference type="ARBA" id="ARBA00006052"/>
    </source>
</evidence>
<evidence type="ECO:0000313" key="8">
    <source>
        <dbReference type="EMBL" id="SSC12210.1"/>
    </source>
</evidence>